<feature type="compositionally biased region" description="Polar residues" evidence="8">
    <location>
        <begin position="662"/>
        <end position="672"/>
    </location>
</feature>
<name>A0A2K1KCV4_PHYPA</name>
<proteinExistence type="predicted"/>
<dbReference type="OrthoDB" id="10248867at2759"/>
<evidence type="ECO:0000313" key="12">
    <source>
        <dbReference type="Proteomes" id="UP000006727"/>
    </source>
</evidence>
<protein>
    <recommendedName>
        <fullName evidence="1">mRNA (guanine-N(7))-methyltransferase</fullName>
        <ecNumber evidence="1">2.1.1.56</ecNumber>
    </recommendedName>
</protein>
<feature type="compositionally biased region" description="Basic and acidic residues" evidence="8">
    <location>
        <begin position="1027"/>
        <end position="1036"/>
    </location>
</feature>
<evidence type="ECO:0000313" key="11">
    <source>
        <dbReference type="EnsemblPlants" id="Pp3c7_24280V3.1"/>
    </source>
</evidence>
<dbReference type="CDD" id="cd02440">
    <property type="entry name" value="AdoMet_MTases"/>
    <property type="match status" value="1"/>
</dbReference>
<accession>A0A2K1KCV4</accession>
<reference evidence="10 12" key="1">
    <citation type="journal article" date="2008" name="Science">
        <title>The Physcomitrella genome reveals evolutionary insights into the conquest of land by plants.</title>
        <authorList>
            <person name="Rensing S."/>
            <person name="Lang D."/>
            <person name="Zimmer A."/>
            <person name="Terry A."/>
            <person name="Salamov A."/>
            <person name="Shapiro H."/>
            <person name="Nishiyama T."/>
            <person name="Perroud P.-F."/>
            <person name="Lindquist E."/>
            <person name="Kamisugi Y."/>
            <person name="Tanahashi T."/>
            <person name="Sakakibara K."/>
            <person name="Fujita T."/>
            <person name="Oishi K."/>
            <person name="Shin-I T."/>
            <person name="Kuroki Y."/>
            <person name="Toyoda A."/>
            <person name="Suzuki Y."/>
            <person name="Hashimoto A."/>
            <person name="Yamaguchi K."/>
            <person name="Sugano A."/>
            <person name="Kohara Y."/>
            <person name="Fujiyama A."/>
            <person name="Anterola A."/>
            <person name="Aoki S."/>
            <person name="Ashton N."/>
            <person name="Barbazuk W.B."/>
            <person name="Barker E."/>
            <person name="Bennetzen J."/>
            <person name="Bezanilla M."/>
            <person name="Blankenship R."/>
            <person name="Cho S.H."/>
            <person name="Dutcher S."/>
            <person name="Estelle M."/>
            <person name="Fawcett J.A."/>
            <person name="Gundlach H."/>
            <person name="Hanada K."/>
            <person name="Heyl A."/>
            <person name="Hicks K.A."/>
            <person name="Hugh J."/>
            <person name="Lohr M."/>
            <person name="Mayer K."/>
            <person name="Melkozernov A."/>
            <person name="Murata T."/>
            <person name="Nelson D."/>
            <person name="Pils B."/>
            <person name="Prigge M."/>
            <person name="Reiss B."/>
            <person name="Renner T."/>
            <person name="Rombauts S."/>
            <person name="Rushton P."/>
            <person name="Sanderfoot A."/>
            <person name="Schween G."/>
            <person name="Shiu S.-H."/>
            <person name="Stueber K."/>
            <person name="Theodoulou F.L."/>
            <person name="Tu H."/>
            <person name="Van de Peer Y."/>
            <person name="Verrier P.J."/>
            <person name="Waters E."/>
            <person name="Wood A."/>
            <person name="Yang L."/>
            <person name="Cove D."/>
            <person name="Cuming A."/>
            <person name="Hasebe M."/>
            <person name="Lucas S."/>
            <person name="Mishler D.B."/>
            <person name="Reski R."/>
            <person name="Grigoriev I."/>
            <person name="Quatrano R.S."/>
            <person name="Boore J.L."/>
        </authorList>
    </citation>
    <scope>NUCLEOTIDE SEQUENCE [LARGE SCALE GENOMIC DNA]</scope>
    <source>
        <strain evidence="11 12">cv. Gransden 2004</strain>
    </source>
</reference>
<evidence type="ECO:0000256" key="5">
    <source>
        <dbReference type="ARBA" id="ARBA00022884"/>
    </source>
</evidence>
<evidence type="ECO:0000256" key="1">
    <source>
        <dbReference type="ARBA" id="ARBA00011926"/>
    </source>
</evidence>
<feature type="compositionally biased region" description="Basic and acidic residues" evidence="8">
    <location>
        <begin position="538"/>
        <end position="560"/>
    </location>
</feature>
<dbReference type="PANTHER" id="PTHR12189">
    <property type="entry name" value="MRNA GUANINE-7- METHYLTRANSFERASE"/>
    <property type="match status" value="1"/>
</dbReference>
<dbReference type="SUPFAM" id="SSF53335">
    <property type="entry name" value="S-adenosyl-L-methionine-dependent methyltransferases"/>
    <property type="match status" value="1"/>
</dbReference>
<keyword evidence="6" id="KW-0507">mRNA processing</keyword>
<dbReference type="GO" id="GO:0005634">
    <property type="term" value="C:nucleus"/>
    <property type="evidence" value="ECO:0000318"/>
    <property type="project" value="GO_Central"/>
</dbReference>
<keyword evidence="5" id="KW-0694">RNA-binding</keyword>
<dbReference type="Pfam" id="PF03291">
    <property type="entry name" value="mRNA_G-N7_MeTrfase"/>
    <property type="match status" value="1"/>
</dbReference>
<dbReference type="GO" id="GO:0004482">
    <property type="term" value="F:mRNA 5'-cap (guanine-N7-)-methyltransferase activity"/>
    <property type="evidence" value="ECO:0000318"/>
    <property type="project" value="GO_Central"/>
</dbReference>
<dbReference type="Gene3D" id="3.40.50.150">
    <property type="entry name" value="Vaccinia Virus protein VP39"/>
    <property type="match status" value="1"/>
</dbReference>
<dbReference type="PROSITE" id="PS51562">
    <property type="entry name" value="RNA_CAP0_MT"/>
    <property type="match status" value="1"/>
</dbReference>
<gene>
    <name evidence="11" type="primary">LOC112284747</name>
    <name evidence="10" type="ORF">PHYPA_010802</name>
</gene>
<dbReference type="EMBL" id="ABEU02000007">
    <property type="protein sequence ID" value="PNR51615.1"/>
    <property type="molecule type" value="Genomic_DNA"/>
</dbReference>
<evidence type="ECO:0000259" key="9">
    <source>
        <dbReference type="PROSITE" id="PS51562"/>
    </source>
</evidence>
<dbReference type="KEGG" id="ppp:112284747"/>
<dbReference type="AlphaFoldDB" id="A0A2K1KCV4"/>
<dbReference type="EC" id="2.1.1.56" evidence="1"/>
<feature type="compositionally biased region" description="Basic and acidic residues" evidence="8">
    <location>
        <begin position="699"/>
        <end position="717"/>
    </location>
</feature>
<reference evidence="10 12" key="2">
    <citation type="journal article" date="2018" name="Plant J.">
        <title>The Physcomitrella patens chromosome-scale assembly reveals moss genome structure and evolution.</title>
        <authorList>
            <person name="Lang D."/>
            <person name="Ullrich K.K."/>
            <person name="Murat F."/>
            <person name="Fuchs J."/>
            <person name="Jenkins J."/>
            <person name="Haas F.B."/>
            <person name="Piednoel M."/>
            <person name="Gundlach H."/>
            <person name="Van Bel M."/>
            <person name="Meyberg R."/>
            <person name="Vives C."/>
            <person name="Morata J."/>
            <person name="Symeonidi A."/>
            <person name="Hiss M."/>
            <person name="Muchero W."/>
            <person name="Kamisugi Y."/>
            <person name="Saleh O."/>
            <person name="Blanc G."/>
            <person name="Decker E.L."/>
            <person name="van Gessel N."/>
            <person name="Grimwood J."/>
            <person name="Hayes R.D."/>
            <person name="Graham S.W."/>
            <person name="Gunter L.E."/>
            <person name="McDaniel S.F."/>
            <person name="Hoernstein S.N.W."/>
            <person name="Larsson A."/>
            <person name="Li F.W."/>
            <person name="Perroud P.F."/>
            <person name="Phillips J."/>
            <person name="Ranjan P."/>
            <person name="Rokshar D.S."/>
            <person name="Rothfels C.J."/>
            <person name="Schneider L."/>
            <person name="Shu S."/>
            <person name="Stevenson D.W."/>
            <person name="Thummler F."/>
            <person name="Tillich M."/>
            <person name="Villarreal Aguilar J.C."/>
            <person name="Widiez T."/>
            <person name="Wong G.K."/>
            <person name="Wymore A."/>
            <person name="Zhang Y."/>
            <person name="Zimmer A.D."/>
            <person name="Quatrano R.S."/>
            <person name="Mayer K.F.X."/>
            <person name="Goodstein D."/>
            <person name="Casacuberta J.M."/>
            <person name="Vandepoele K."/>
            <person name="Reski R."/>
            <person name="Cuming A.C."/>
            <person name="Tuskan G.A."/>
            <person name="Maumus F."/>
            <person name="Salse J."/>
            <person name="Schmutz J."/>
            <person name="Rensing S.A."/>
        </authorList>
    </citation>
    <scope>NUCLEOTIDE SEQUENCE [LARGE SCALE GENOMIC DNA]</scope>
    <source>
        <strain evidence="11 12">cv. Gransden 2004</strain>
    </source>
</reference>
<feature type="compositionally biased region" description="Basic and acidic residues" evidence="8">
    <location>
        <begin position="405"/>
        <end position="430"/>
    </location>
</feature>
<evidence type="ECO:0000256" key="6">
    <source>
        <dbReference type="ARBA" id="ARBA00023042"/>
    </source>
</evidence>
<dbReference type="STRING" id="3218.A0A2K1KCV4"/>
<dbReference type="Gramene" id="Pp3c7_24280V3.2">
    <property type="protein sequence ID" value="Pp3c7_24280V3.2"/>
    <property type="gene ID" value="Pp3c7_24280"/>
</dbReference>
<feature type="compositionally biased region" description="Polar residues" evidence="8">
    <location>
        <begin position="379"/>
        <end position="389"/>
    </location>
</feature>
<dbReference type="PaxDb" id="3218-PP1S407_33V6.1"/>
<feature type="compositionally biased region" description="Polar residues" evidence="8">
    <location>
        <begin position="470"/>
        <end position="490"/>
    </location>
</feature>
<feature type="compositionally biased region" description="Basic and acidic residues" evidence="8">
    <location>
        <begin position="748"/>
        <end position="769"/>
    </location>
</feature>
<dbReference type="Proteomes" id="UP000006727">
    <property type="component" value="Chromosome 7"/>
</dbReference>
<feature type="compositionally biased region" description="Basic and acidic residues" evidence="8">
    <location>
        <begin position="869"/>
        <end position="892"/>
    </location>
</feature>
<evidence type="ECO:0000256" key="3">
    <source>
        <dbReference type="ARBA" id="ARBA00022679"/>
    </source>
</evidence>
<evidence type="ECO:0000256" key="2">
    <source>
        <dbReference type="ARBA" id="ARBA00022603"/>
    </source>
</evidence>
<feature type="region of interest" description="Disordered" evidence="8">
    <location>
        <begin position="945"/>
        <end position="1058"/>
    </location>
</feature>
<dbReference type="InterPro" id="IPR004971">
    <property type="entry name" value="mRNA_G-N7_MeTrfase_dom"/>
</dbReference>
<dbReference type="EnsemblPlants" id="Pp3c7_24280V3.1">
    <property type="protein sequence ID" value="Pp3c7_24280V3.1"/>
    <property type="gene ID" value="Pp3c7_24280"/>
</dbReference>
<dbReference type="Gramene" id="Pp3c7_24280V3.1">
    <property type="protein sequence ID" value="Pp3c7_24280V3.1"/>
    <property type="gene ID" value="Pp3c7_24280"/>
</dbReference>
<keyword evidence="4" id="KW-0949">S-adenosyl-L-methionine</keyword>
<dbReference type="EnsemblPlants" id="Pp3c7_24280V3.2">
    <property type="protein sequence ID" value="Pp3c7_24280V3.2"/>
    <property type="gene ID" value="Pp3c7_24280"/>
</dbReference>
<feature type="compositionally biased region" description="Polar residues" evidence="8">
    <location>
        <begin position="847"/>
        <end position="858"/>
    </location>
</feature>
<keyword evidence="2" id="KW-0489">Methyltransferase</keyword>
<feature type="region of interest" description="Disordered" evidence="8">
    <location>
        <begin position="659"/>
        <end position="899"/>
    </location>
</feature>
<dbReference type="InterPro" id="IPR029063">
    <property type="entry name" value="SAM-dependent_MTases_sf"/>
</dbReference>
<feature type="region of interest" description="Disordered" evidence="8">
    <location>
        <begin position="1165"/>
        <end position="1232"/>
    </location>
</feature>
<evidence type="ECO:0000256" key="8">
    <source>
        <dbReference type="SAM" id="MobiDB-lite"/>
    </source>
</evidence>
<feature type="compositionally biased region" description="Basic and acidic residues" evidence="8">
    <location>
        <begin position="954"/>
        <end position="966"/>
    </location>
</feature>
<evidence type="ECO:0000256" key="4">
    <source>
        <dbReference type="ARBA" id="ARBA00022691"/>
    </source>
</evidence>
<dbReference type="PANTHER" id="PTHR12189:SF3">
    <property type="entry name" value="MRNA (GUANINE-N(7))-METHYLTRANSFERASE"/>
    <property type="match status" value="1"/>
</dbReference>
<keyword evidence="6" id="KW-0506">mRNA capping</keyword>
<feature type="compositionally biased region" description="Basic and acidic residues" evidence="8">
    <location>
        <begin position="1219"/>
        <end position="1232"/>
    </location>
</feature>
<evidence type="ECO:0000313" key="10">
    <source>
        <dbReference type="EMBL" id="PNR51615.1"/>
    </source>
</evidence>
<reference evidence="11" key="3">
    <citation type="submission" date="2020-12" db="UniProtKB">
        <authorList>
            <consortium name="EnsemblPlants"/>
        </authorList>
    </citation>
    <scope>IDENTIFICATION</scope>
</reference>
<dbReference type="GO" id="GO:0003723">
    <property type="term" value="F:RNA binding"/>
    <property type="evidence" value="ECO:0007669"/>
    <property type="project" value="UniProtKB-KW"/>
</dbReference>
<feature type="compositionally biased region" description="Polar residues" evidence="8">
    <location>
        <begin position="1017"/>
        <end position="1026"/>
    </location>
</feature>
<keyword evidence="3" id="KW-0808">Transferase</keyword>
<feature type="region of interest" description="Disordered" evidence="8">
    <location>
        <begin position="330"/>
        <end position="434"/>
    </location>
</feature>
<keyword evidence="12" id="KW-1185">Reference proteome</keyword>
<comment type="catalytic activity">
    <reaction evidence="7">
        <text>a 5'-end (5'-triphosphoguanosine)-ribonucleoside in mRNA + S-adenosyl-L-methionine = a 5'-end (N(7)-methyl 5'-triphosphoguanosine)-ribonucleoside in mRNA + S-adenosyl-L-homocysteine</text>
        <dbReference type="Rhea" id="RHEA:67008"/>
        <dbReference type="Rhea" id="RHEA-COMP:17166"/>
        <dbReference type="Rhea" id="RHEA-COMP:17167"/>
        <dbReference type="ChEBI" id="CHEBI:57856"/>
        <dbReference type="ChEBI" id="CHEBI:59789"/>
        <dbReference type="ChEBI" id="CHEBI:156461"/>
        <dbReference type="ChEBI" id="CHEBI:167617"/>
        <dbReference type="EC" id="2.1.1.56"/>
    </reaction>
</comment>
<sequence length="1232" mass="134181">MAAVQALARAPVALPSPATSFTSLSTPMTGHWGAGALHQRLNAFVKKSLIQQLVPTGAVVCDLYCGRGVDTENWAAAQVGKYVGVDLSSSALEEAKEQWEKNGKPFAARFCELNPCMIDLEKNLGEDRLSADVITCLAHLQDCFATEDMVRQLLKNVATLLKPGGYFFGATPDSSTIWYKYQKAVEGAMKAGSLRANGHLPRVRTDLYSISFEDDRFNQYGSRYQLRFTDDTVPPQSQILVHFPSLIRHAEEFGLEYVEIQNLTEFYEDYRVSFAETLQNSCGTLVDSKGNLVVDGKSRLSPMAQDVLSLYTTFIFKKPDPQQRVRVLKRPAPHVPTLAPTPASADVKKIKKFSPAPPGQVAVQDETPFKKRSFLAPVPSNTSNGSKVQESIPKQDISSSSASRSKSEVPLKNESDRSSGKCLKPSDGELKPGSLQVNVSQLKSVERLSKLDIPIAESGDQLKSDEKVQKMQSPSTGKLSVSGSQKTDSPSACKPKAPGGQRNDSPNLKAEAFQPNKNITHGISESELDRPSSSGLRPESHLKTESVEREKRDSEKRGNDGEQSQEPAKRKRISRWSSEYVPKLNTSTEEQNTERKVTIQQPGQGSSSSLSAEHQLEGGQTHPTVDSLAKIEGDAFPKPAISAHEAHVASGASQVGEYHCSENATSNASDSSSQHDDKYNHNDPNIPLKFHYQRSSIGSKEHRNERGSTQKKNHENGTTESTPAGRVVEQIEEGEVTELTVRKTSSPMKDRPMATTLHYERRSAQRAERSGTVSGSSYRREAVASDSQSAKHSSRNMESIRAVIQVEEDTHNNDSKVGPAMQSNHTVSEFKSDKASASGSEGLANDAQPQESSKQEISSAIIEPGVKTNDQEKREFMDPRLDKATNDQKKIADSISTQESVRTVSEVKKGSLNPKPRKKEIALDLLLDRTTNLTSISTASCAAQVVESTGNELSSEKSSKKNREGASIEPEPGRGLVQNKDSAVANVDFEKGSKSSRVSPAGEYQPESGCTQKRDTGTSAEPSTSDLGRDHTRDSVETDCQAPRGQGFKRENSDPIWETKSQRFALPRRAASQMSEGAAENPPLWSRGNFGLKIDRDPQGRGQHVYPPRNPYANSSTGFGAASRPPPLRAAVERRVVGPPLQGGAGLLGAAPSPGFVDRGLPADRRFDMMGPPECGRSYSDLRGSRPIRGSVYKDRVSGVPRGQPDFAGEGNNGLGASWDDHFQGDGRSRNR</sequence>
<dbReference type="GO" id="GO:0006370">
    <property type="term" value="P:7-methylguanosine mRNA capping"/>
    <property type="evidence" value="ECO:0000318"/>
    <property type="project" value="GO_Central"/>
</dbReference>
<organism evidence="10">
    <name type="scientific">Physcomitrium patens</name>
    <name type="common">Spreading-leaved earth moss</name>
    <name type="synonym">Physcomitrella patens</name>
    <dbReference type="NCBI Taxonomy" id="3218"/>
    <lineage>
        <taxon>Eukaryota</taxon>
        <taxon>Viridiplantae</taxon>
        <taxon>Streptophyta</taxon>
        <taxon>Embryophyta</taxon>
        <taxon>Bryophyta</taxon>
        <taxon>Bryophytina</taxon>
        <taxon>Bryopsida</taxon>
        <taxon>Funariidae</taxon>
        <taxon>Funariales</taxon>
        <taxon>Funariaceae</taxon>
        <taxon>Physcomitrium</taxon>
    </lineage>
</organism>
<dbReference type="RefSeq" id="XP_024380680.1">
    <property type="nucleotide sequence ID" value="XM_024524912.2"/>
</dbReference>
<dbReference type="InterPro" id="IPR039753">
    <property type="entry name" value="RG7MT1"/>
</dbReference>
<dbReference type="GeneID" id="112284747"/>
<feature type="region of interest" description="Disordered" evidence="8">
    <location>
        <begin position="461"/>
        <end position="633"/>
    </location>
</feature>
<feature type="domain" description="MRNA cap 0 methyltransferase" evidence="9">
    <location>
        <begin position="33"/>
        <end position="319"/>
    </location>
</feature>
<evidence type="ECO:0000256" key="7">
    <source>
        <dbReference type="ARBA" id="ARBA00044712"/>
    </source>
</evidence>